<feature type="compositionally biased region" description="Basic and acidic residues" evidence="1">
    <location>
        <begin position="46"/>
        <end position="57"/>
    </location>
</feature>
<dbReference type="PANTHER" id="PTHR30543">
    <property type="entry name" value="CHROMATE REDUCTASE"/>
    <property type="match status" value="1"/>
</dbReference>
<dbReference type="SUPFAM" id="SSF52218">
    <property type="entry name" value="Flavoproteins"/>
    <property type="match status" value="1"/>
</dbReference>
<evidence type="ECO:0000313" key="6">
    <source>
        <dbReference type="Proteomes" id="UP000220340"/>
    </source>
</evidence>
<feature type="region of interest" description="Disordered" evidence="1">
    <location>
        <begin position="1"/>
        <end position="57"/>
    </location>
</feature>
<dbReference type="GO" id="GO:0016491">
    <property type="term" value="F:oxidoreductase activity"/>
    <property type="evidence" value="ECO:0007669"/>
    <property type="project" value="InterPro"/>
</dbReference>
<dbReference type="Proteomes" id="UP000220340">
    <property type="component" value="Unassembled WGS sequence"/>
</dbReference>
<dbReference type="InterPro" id="IPR050712">
    <property type="entry name" value="NAD(P)H-dep_reductase"/>
</dbReference>
<protein>
    <submittedName>
        <fullName evidence="4">NAD(P)H-dependent oxidoreductase</fullName>
    </submittedName>
</protein>
<dbReference type="GO" id="GO:0010181">
    <property type="term" value="F:FMN binding"/>
    <property type="evidence" value="ECO:0007669"/>
    <property type="project" value="TreeGrafter"/>
</dbReference>
<keyword evidence="6" id="KW-1185">Reference proteome</keyword>
<dbReference type="InterPro" id="IPR029039">
    <property type="entry name" value="Flavoprotein-like_sf"/>
</dbReference>
<name>A0A1T3WKP1_9MYCO</name>
<dbReference type="InterPro" id="IPR005025">
    <property type="entry name" value="FMN_Rdtase-like_dom"/>
</dbReference>
<reference evidence="4 6" key="2">
    <citation type="submission" date="2017-10" db="EMBL/GenBank/DDBJ databases">
        <title>The new phylogeny of genus Mycobacterium.</title>
        <authorList>
            <person name="Tortoli E."/>
            <person name="Trovato A."/>
            <person name="Cirillo D.M."/>
        </authorList>
    </citation>
    <scope>NUCLEOTIDE SEQUENCE [LARGE SCALE GENOMIC DNA]</scope>
    <source>
        <strain evidence="4 6">IP141170001</strain>
    </source>
</reference>
<reference evidence="3 5" key="1">
    <citation type="submission" date="2016-09" db="EMBL/GenBank/DDBJ databases">
        <title>genome sequences of unsequenced Mycobacteria.</title>
        <authorList>
            <person name="Greninger A.L."/>
            <person name="Jerome K.R."/>
            <person name="Mcnair B."/>
            <person name="Wallis C."/>
            <person name="Fang F."/>
        </authorList>
    </citation>
    <scope>NUCLEOTIDE SEQUENCE [LARGE SCALE GENOMIC DNA]</scope>
    <source>
        <strain evidence="3 5">BM1</strain>
    </source>
</reference>
<dbReference type="PANTHER" id="PTHR30543:SF21">
    <property type="entry name" value="NAD(P)H-DEPENDENT FMN REDUCTASE LOT6"/>
    <property type="match status" value="1"/>
</dbReference>
<feature type="compositionally biased region" description="Basic and acidic residues" evidence="1">
    <location>
        <begin position="10"/>
        <end position="24"/>
    </location>
</feature>
<dbReference type="EMBL" id="PDCR01000036">
    <property type="protein sequence ID" value="PEG52149.1"/>
    <property type="molecule type" value="Genomic_DNA"/>
</dbReference>
<accession>A0A1T3WKP1</accession>
<evidence type="ECO:0000313" key="4">
    <source>
        <dbReference type="EMBL" id="PEG52149.1"/>
    </source>
</evidence>
<evidence type="ECO:0000259" key="2">
    <source>
        <dbReference type="Pfam" id="PF03358"/>
    </source>
</evidence>
<evidence type="ECO:0000313" key="5">
    <source>
        <dbReference type="Proteomes" id="UP000191039"/>
    </source>
</evidence>
<dbReference type="Proteomes" id="UP000191039">
    <property type="component" value="Unassembled WGS sequence"/>
</dbReference>
<feature type="compositionally biased region" description="Basic residues" evidence="1">
    <location>
        <begin position="25"/>
        <end position="45"/>
    </location>
</feature>
<gene>
    <name evidence="3" type="ORF">BV510_07620</name>
    <name evidence="4" type="ORF">CRI78_23130</name>
</gene>
<dbReference type="Gene3D" id="3.40.50.360">
    <property type="match status" value="1"/>
</dbReference>
<dbReference type="OrthoDB" id="9812295at2"/>
<comment type="caution">
    <text evidence="3">The sequence shown here is derived from an EMBL/GenBank/DDBJ whole genome shotgun (WGS) entry which is preliminary data.</text>
</comment>
<dbReference type="GO" id="GO:0005829">
    <property type="term" value="C:cytosol"/>
    <property type="evidence" value="ECO:0007669"/>
    <property type="project" value="TreeGrafter"/>
</dbReference>
<feature type="domain" description="NADPH-dependent FMN reductase-like" evidence="2">
    <location>
        <begin position="48"/>
        <end position="158"/>
    </location>
</feature>
<evidence type="ECO:0000256" key="1">
    <source>
        <dbReference type="SAM" id="MobiDB-lite"/>
    </source>
</evidence>
<sequence>MSAVGSRCCNGHDNRNHHRIDSGRTRGRRRRTLGGRARRAAHRHPVRDPRPQDLRRTAADRCRATCDGGPAVRLRQVRRWGQAVDACDGFIFVTPEYNHGVPGAFKNAVDSLGPEWFGKTVGFVSYGADGGVRAVEQWRQIVANMQMFDVRAQVALSLFSEFGPGGFTPAGRRPGELSVLLDQLITLTELHGRSRV</sequence>
<organism evidence="3 5">
    <name type="scientific">Mycolicibacterium diernhoferi</name>
    <dbReference type="NCBI Taxonomy" id="1801"/>
    <lineage>
        <taxon>Bacteria</taxon>
        <taxon>Bacillati</taxon>
        <taxon>Actinomycetota</taxon>
        <taxon>Actinomycetes</taxon>
        <taxon>Mycobacteriales</taxon>
        <taxon>Mycobacteriaceae</taxon>
        <taxon>Mycolicibacterium</taxon>
    </lineage>
</organism>
<dbReference type="EMBL" id="MIJD01000054">
    <property type="protein sequence ID" value="OPE54964.1"/>
    <property type="molecule type" value="Genomic_DNA"/>
</dbReference>
<dbReference type="Pfam" id="PF03358">
    <property type="entry name" value="FMN_red"/>
    <property type="match status" value="1"/>
</dbReference>
<evidence type="ECO:0000313" key="3">
    <source>
        <dbReference type="EMBL" id="OPE54964.1"/>
    </source>
</evidence>
<dbReference type="AlphaFoldDB" id="A0A1T3WKP1"/>
<proteinExistence type="predicted"/>